<comment type="pathway">
    <text evidence="5">Cofactor biosynthesis; coenzyme A biosynthesis; CoA from (R)-pantothenate: step 5/5.</text>
</comment>
<dbReference type="SUPFAM" id="SSF52540">
    <property type="entry name" value="P-loop containing nucleoside triphosphate hydrolases"/>
    <property type="match status" value="1"/>
</dbReference>
<dbReference type="HAMAP" id="MF_00376">
    <property type="entry name" value="Dephospho_CoA_kinase"/>
    <property type="match status" value="1"/>
</dbReference>
<evidence type="ECO:0000313" key="8">
    <source>
        <dbReference type="Proteomes" id="UP000239326"/>
    </source>
</evidence>
<dbReference type="OrthoDB" id="9812943at2"/>
<dbReference type="InterPro" id="IPR001977">
    <property type="entry name" value="Depp_CoAkinase"/>
</dbReference>
<dbReference type="PANTHER" id="PTHR10695:SF46">
    <property type="entry name" value="BIFUNCTIONAL COENZYME A SYNTHASE-RELATED"/>
    <property type="match status" value="1"/>
</dbReference>
<dbReference type="PANTHER" id="PTHR10695">
    <property type="entry name" value="DEPHOSPHO-COA KINASE-RELATED"/>
    <property type="match status" value="1"/>
</dbReference>
<feature type="binding site" evidence="5">
    <location>
        <begin position="11"/>
        <end position="16"/>
    </location>
    <ligand>
        <name>ATP</name>
        <dbReference type="ChEBI" id="CHEBI:30616"/>
    </ligand>
</feature>
<dbReference type="Gene3D" id="3.40.50.300">
    <property type="entry name" value="P-loop containing nucleotide triphosphate hydrolases"/>
    <property type="match status" value="1"/>
</dbReference>
<dbReference type="KEGG" id="simp:C6571_03995"/>
<evidence type="ECO:0000256" key="3">
    <source>
        <dbReference type="ARBA" id="ARBA00022840"/>
    </source>
</evidence>
<dbReference type="Pfam" id="PF01121">
    <property type="entry name" value="CoaE"/>
    <property type="match status" value="1"/>
</dbReference>
<sequence>MRRLGLTGGIGSGKSTVGKFLAEAGGALVDADALSRASTASQGEATSAVAQIFGPEFLDAHGALDRARMRSLVFSDLSARARLEAIVHPIVLRGIAERAAAARRAGARLLVLDIPLLVESGRWAREVDAVLVVDCLEETQIERVMQRSAMTREQVQSVINAQASRRQRRAVADAVVFNDGLSLSELEAKTLTLVQGLAL</sequence>
<keyword evidence="4 5" id="KW-0173">Coenzyme A biosynthesis</keyword>
<gene>
    <name evidence="5" type="primary">coaE</name>
    <name evidence="7" type="ORF">C6571_03995</name>
</gene>
<evidence type="ECO:0000256" key="5">
    <source>
        <dbReference type="HAMAP-Rule" id="MF_00376"/>
    </source>
</evidence>
<dbReference type="GO" id="GO:0004140">
    <property type="term" value="F:dephospho-CoA kinase activity"/>
    <property type="evidence" value="ECO:0007669"/>
    <property type="project" value="UniProtKB-UniRule"/>
</dbReference>
<keyword evidence="5" id="KW-0963">Cytoplasm</keyword>
<dbReference type="AlphaFoldDB" id="A0A2S0MXE4"/>
<dbReference type="GO" id="GO:0005524">
    <property type="term" value="F:ATP binding"/>
    <property type="evidence" value="ECO:0007669"/>
    <property type="project" value="UniProtKB-UniRule"/>
</dbReference>
<keyword evidence="3 5" id="KW-0067">ATP-binding</keyword>
<dbReference type="PROSITE" id="PS51219">
    <property type="entry name" value="DPCK"/>
    <property type="match status" value="1"/>
</dbReference>
<comment type="catalytic activity">
    <reaction evidence="5">
        <text>3'-dephospho-CoA + ATP = ADP + CoA + H(+)</text>
        <dbReference type="Rhea" id="RHEA:18245"/>
        <dbReference type="ChEBI" id="CHEBI:15378"/>
        <dbReference type="ChEBI" id="CHEBI:30616"/>
        <dbReference type="ChEBI" id="CHEBI:57287"/>
        <dbReference type="ChEBI" id="CHEBI:57328"/>
        <dbReference type="ChEBI" id="CHEBI:456216"/>
        <dbReference type="EC" id="2.7.1.24"/>
    </reaction>
</comment>
<dbReference type="EMBL" id="CP027669">
    <property type="protein sequence ID" value="AVO40555.1"/>
    <property type="molecule type" value="Genomic_DNA"/>
</dbReference>
<accession>A0A2S0MXE4</accession>
<dbReference type="EC" id="2.7.1.24" evidence="5 6"/>
<dbReference type="NCBIfam" id="TIGR00152">
    <property type="entry name" value="dephospho-CoA kinase"/>
    <property type="match status" value="1"/>
</dbReference>
<proteinExistence type="inferred from homology"/>
<evidence type="ECO:0000256" key="4">
    <source>
        <dbReference type="ARBA" id="ARBA00022993"/>
    </source>
</evidence>
<protein>
    <recommendedName>
        <fullName evidence="5 6">Dephospho-CoA kinase</fullName>
        <ecNumber evidence="5 6">2.7.1.24</ecNumber>
    </recommendedName>
    <alternativeName>
        <fullName evidence="5">Dephosphocoenzyme A kinase</fullName>
    </alternativeName>
</protein>
<comment type="similarity">
    <text evidence="1 5">Belongs to the CoaE family.</text>
</comment>
<dbReference type="InterPro" id="IPR027417">
    <property type="entry name" value="P-loop_NTPase"/>
</dbReference>
<evidence type="ECO:0000256" key="1">
    <source>
        <dbReference type="ARBA" id="ARBA00009018"/>
    </source>
</evidence>
<keyword evidence="5" id="KW-0808">Transferase</keyword>
<dbReference type="Proteomes" id="UP000239326">
    <property type="component" value="Chromosome"/>
</dbReference>
<evidence type="ECO:0000313" key="7">
    <source>
        <dbReference type="EMBL" id="AVO40555.1"/>
    </source>
</evidence>
<name>A0A2S0MXE4_9BURK</name>
<reference evidence="7 8" key="1">
    <citation type="submission" date="2018-03" db="EMBL/GenBank/DDBJ databases">
        <title>Genome sequencing of Simplicispira sp.</title>
        <authorList>
            <person name="Kim S.-J."/>
            <person name="Heo J."/>
            <person name="Kwon S.-W."/>
        </authorList>
    </citation>
    <scope>NUCLEOTIDE SEQUENCE [LARGE SCALE GENOMIC DNA]</scope>
    <source>
        <strain evidence="7 8">SC1-8</strain>
    </source>
</reference>
<keyword evidence="8" id="KW-1185">Reference proteome</keyword>
<dbReference type="GO" id="GO:0005737">
    <property type="term" value="C:cytoplasm"/>
    <property type="evidence" value="ECO:0007669"/>
    <property type="project" value="UniProtKB-SubCell"/>
</dbReference>
<evidence type="ECO:0000256" key="6">
    <source>
        <dbReference type="NCBIfam" id="TIGR00152"/>
    </source>
</evidence>
<keyword evidence="2 5" id="KW-0547">Nucleotide-binding</keyword>
<comment type="function">
    <text evidence="5">Catalyzes the phosphorylation of the 3'-hydroxyl group of dephosphocoenzyme A to form coenzyme A.</text>
</comment>
<dbReference type="UniPathway" id="UPA00241">
    <property type="reaction ID" value="UER00356"/>
</dbReference>
<evidence type="ECO:0000256" key="2">
    <source>
        <dbReference type="ARBA" id="ARBA00022741"/>
    </source>
</evidence>
<comment type="subcellular location">
    <subcellularLocation>
        <location evidence="5">Cytoplasm</location>
    </subcellularLocation>
</comment>
<dbReference type="CDD" id="cd02022">
    <property type="entry name" value="DPCK"/>
    <property type="match status" value="1"/>
</dbReference>
<dbReference type="RefSeq" id="WP_106445546.1">
    <property type="nucleotide sequence ID" value="NZ_CP027669.1"/>
</dbReference>
<keyword evidence="5 7" id="KW-0418">Kinase</keyword>
<dbReference type="GO" id="GO:0015937">
    <property type="term" value="P:coenzyme A biosynthetic process"/>
    <property type="evidence" value="ECO:0007669"/>
    <property type="project" value="UniProtKB-UniRule"/>
</dbReference>
<organism evidence="7 8">
    <name type="scientific">Simplicispira suum</name>
    <dbReference type="NCBI Taxonomy" id="2109915"/>
    <lineage>
        <taxon>Bacteria</taxon>
        <taxon>Pseudomonadati</taxon>
        <taxon>Pseudomonadota</taxon>
        <taxon>Betaproteobacteria</taxon>
        <taxon>Burkholderiales</taxon>
        <taxon>Comamonadaceae</taxon>
        <taxon>Simplicispira</taxon>
    </lineage>
</organism>